<dbReference type="SMART" id="SM00014">
    <property type="entry name" value="acidPPc"/>
    <property type="match status" value="1"/>
</dbReference>
<dbReference type="KEGG" id="poh:DPM16_03080"/>
<evidence type="ECO:0000256" key="3">
    <source>
        <dbReference type="ARBA" id="ARBA00022692"/>
    </source>
</evidence>
<dbReference type="GO" id="GO:0016787">
    <property type="term" value="F:hydrolase activity"/>
    <property type="evidence" value="ECO:0007669"/>
    <property type="project" value="UniProtKB-KW"/>
</dbReference>
<dbReference type="AlphaFoldDB" id="A0A2Z4JT34"/>
<reference evidence="9" key="1">
    <citation type="submission" date="2018-06" db="EMBL/GenBank/DDBJ databases">
        <title>Description of a new Polynucleobacter species.</title>
        <authorList>
            <person name="Hahn M.W."/>
        </authorList>
    </citation>
    <scope>NUCLEOTIDE SEQUENCE [LARGE SCALE GENOMIC DNA]</scope>
    <source>
        <strain evidence="9">MG-25-Pas1-D2</strain>
    </source>
</reference>
<evidence type="ECO:0000256" key="4">
    <source>
        <dbReference type="ARBA" id="ARBA00022801"/>
    </source>
</evidence>
<keyword evidence="4" id="KW-0378">Hydrolase</keyword>
<keyword evidence="2" id="KW-1003">Cell membrane</keyword>
<name>A0A2Z4JT34_9BURK</name>
<dbReference type="PANTHER" id="PTHR14969">
    <property type="entry name" value="SPHINGOSINE-1-PHOSPHATE PHOSPHOHYDROLASE"/>
    <property type="match status" value="1"/>
</dbReference>
<evidence type="ECO:0000259" key="7">
    <source>
        <dbReference type="SMART" id="SM00014"/>
    </source>
</evidence>
<sequence length="260" mass="27992">MTYQRPSLLVCCAPVLPLALGLLIYFGGIQNSSFLFINQITQNVPDRIWAGLTFLGNGWGTFALAFPLLLLAPRLLSAGIFAGLLGGLAIAILKPLVNLPRPASVLASGDFHQIGEALLYNSMPSGHTLTAFAVASGLYFACEIDKRKPLLCLFALASLVGLSRSAVGAHWLSDEFVAAAIGLWCGILGSFLASLIPDSQLFLSKWWPRFIALCGLLTIYPLLTQTMDSDLNHPLQYACALLIAITLALFVRAQRTQSSR</sequence>
<dbReference type="EMBL" id="CP030085">
    <property type="protein sequence ID" value="AWW49971.1"/>
    <property type="molecule type" value="Genomic_DNA"/>
</dbReference>
<proteinExistence type="predicted"/>
<dbReference type="SUPFAM" id="SSF48317">
    <property type="entry name" value="Acid phosphatase/Vanadium-dependent haloperoxidase"/>
    <property type="match status" value="1"/>
</dbReference>
<keyword evidence="6" id="KW-0472">Membrane</keyword>
<evidence type="ECO:0000313" key="8">
    <source>
        <dbReference type="EMBL" id="AWW49971.1"/>
    </source>
</evidence>
<evidence type="ECO:0000256" key="6">
    <source>
        <dbReference type="ARBA" id="ARBA00023136"/>
    </source>
</evidence>
<protein>
    <submittedName>
        <fullName evidence="8">PAP2 family protein</fullName>
    </submittedName>
</protein>
<keyword evidence="5" id="KW-1133">Transmembrane helix</keyword>
<dbReference type="InterPro" id="IPR000326">
    <property type="entry name" value="PAP2/HPO"/>
</dbReference>
<gene>
    <name evidence="8" type="ORF">Pas1_06005</name>
</gene>
<dbReference type="GeneID" id="66831949"/>
<dbReference type="PANTHER" id="PTHR14969:SF62">
    <property type="entry name" value="DECAPRENYLPHOSPHORYL-5-PHOSPHORIBOSE PHOSPHATASE RV3807C-RELATED"/>
    <property type="match status" value="1"/>
</dbReference>
<dbReference type="RefSeq" id="WP_112203625.1">
    <property type="nucleotide sequence ID" value="NZ_CBCSBS010000001.1"/>
</dbReference>
<evidence type="ECO:0000313" key="9">
    <source>
        <dbReference type="Proteomes" id="UP000248592"/>
    </source>
</evidence>
<feature type="domain" description="Phosphatidic acid phosphatase type 2/haloperoxidase" evidence="7">
    <location>
        <begin position="75"/>
        <end position="190"/>
    </location>
</feature>
<evidence type="ECO:0000256" key="5">
    <source>
        <dbReference type="ARBA" id="ARBA00022989"/>
    </source>
</evidence>
<comment type="subcellular location">
    <subcellularLocation>
        <location evidence="1">Cell membrane</location>
        <topology evidence="1">Multi-pass membrane protein</topology>
    </subcellularLocation>
</comment>
<dbReference type="Gene3D" id="1.20.144.10">
    <property type="entry name" value="Phosphatidic acid phosphatase type 2/haloperoxidase"/>
    <property type="match status" value="1"/>
</dbReference>
<organism evidence="8 9">
    <name type="scientific">Polynucleobacter paneuropaeus</name>
    <dbReference type="NCBI Taxonomy" id="2527775"/>
    <lineage>
        <taxon>Bacteria</taxon>
        <taxon>Pseudomonadati</taxon>
        <taxon>Pseudomonadota</taxon>
        <taxon>Betaproteobacteria</taxon>
        <taxon>Burkholderiales</taxon>
        <taxon>Burkholderiaceae</taxon>
        <taxon>Polynucleobacter</taxon>
    </lineage>
</organism>
<dbReference type="Pfam" id="PF01569">
    <property type="entry name" value="PAP2"/>
    <property type="match status" value="1"/>
</dbReference>
<dbReference type="Proteomes" id="UP000248592">
    <property type="component" value="Chromosome"/>
</dbReference>
<dbReference type="GO" id="GO:0005886">
    <property type="term" value="C:plasma membrane"/>
    <property type="evidence" value="ECO:0007669"/>
    <property type="project" value="UniProtKB-SubCell"/>
</dbReference>
<dbReference type="InterPro" id="IPR036938">
    <property type="entry name" value="PAP2/HPO_sf"/>
</dbReference>
<accession>A0A2Z4JT34</accession>
<evidence type="ECO:0000256" key="1">
    <source>
        <dbReference type="ARBA" id="ARBA00004651"/>
    </source>
</evidence>
<evidence type="ECO:0000256" key="2">
    <source>
        <dbReference type="ARBA" id="ARBA00022475"/>
    </source>
</evidence>
<keyword evidence="3" id="KW-0812">Transmembrane</keyword>